<proteinExistence type="predicted"/>
<dbReference type="Proteomes" id="UP000033774">
    <property type="component" value="Unassembled WGS sequence"/>
</dbReference>
<keyword evidence="1" id="KW-1133">Transmembrane helix</keyword>
<gene>
    <name evidence="2" type="ORF">VZ95_06915</name>
</gene>
<keyword evidence="1" id="KW-0472">Membrane</keyword>
<feature type="transmembrane region" description="Helical" evidence="1">
    <location>
        <begin position="89"/>
        <end position="110"/>
    </location>
</feature>
<dbReference type="OrthoDB" id="6024860at2"/>
<sequence length="215" mass="23156">MDSTHLIDLLSTELAPVKRLRPPAVRALIWLGAVTLFLGIIIWVSGLRPDLSMQMEKTRFIAETAAILLTGIIAAFAAFRAAIPGAPSWTLLTPLPTLLLWLLFLGKGCLDDLDSGRFAWSISTHCLQQIGWTGLVSGVPMLVMLRCAAPLQRVPLAVLAGLASASLAAFAMSLYHSYDTSVIVLISHGLIISGLVVGFGVMGPALLTRRFRLQR</sequence>
<organism evidence="2 3">
    <name type="scientific">Elstera litoralis</name>
    <dbReference type="NCBI Taxonomy" id="552518"/>
    <lineage>
        <taxon>Bacteria</taxon>
        <taxon>Pseudomonadati</taxon>
        <taxon>Pseudomonadota</taxon>
        <taxon>Alphaproteobacteria</taxon>
        <taxon>Rhodospirillales</taxon>
        <taxon>Rhodospirillaceae</taxon>
        <taxon>Elstera</taxon>
    </lineage>
</organism>
<keyword evidence="1" id="KW-0812">Transmembrane</keyword>
<feature type="transmembrane region" description="Helical" evidence="1">
    <location>
        <begin position="182"/>
        <end position="207"/>
    </location>
</feature>
<protein>
    <recommendedName>
        <fullName evidence="4">DUF1109 domain-containing protein</fullName>
    </recommendedName>
</protein>
<feature type="transmembrane region" description="Helical" evidence="1">
    <location>
        <begin position="27"/>
        <end position="48"/>
    </location>
</feature>
<comment type="caution">
    <text evidence="2">The sequence shown here is derived from an EMBL/GenBank/DDBJ whole genome shotgun (WGS) entry which is preliminary data.</text>
</comment>
<accession>A0A0F3IU41</accession>
<feature type="transmembrane region" description="Helical" evidence="1">
    <location>
        <begin position="60"/>
        <end position="83"/>
    </location>
</feature>
<evidence type="ECO:0000256" key="1">
    <source>
        <dbReference type="SAM" id="Phobius"/>
    </source>
</evidence>
<feature type="transmembrane region" description="Helical" evidence="1">
    <location>
        <begin position="154"/>
        <end position="176"/>
    </location>
</feature>
<dbReference type="AlphaFoldDB" id="A0A0F3IU41"/>
<dbReference type="EMBL" id="LAJY01000142">
    <property type="protein sequence ID" value="KJV10142.1"/>
    <property type="molecule type" value="Genomic_DNA"/>
</dbReference>
<dbReference type="RefSeq" id="WP_045775203.1">
    <property type="nucleotide sequence ID" value="NZ_LAJY01000142.1"/>
</dbReference>
<evidence type="ECO:0000313" key="3">
    <source>
        <dbReference type="Proteomes" id="UP000033774"/>
    </source>
</evidence>
<dbReference type="InterPro" id="IPR009495">
    <property type="entry name" value="NrsF"/>
</dbReference>
<evidence type="ECO:0008006" key="4">
    <source>
        <dbReference type="Google" id="ProtNLM"/>
    </source>
</evidence>
<dbReference type="Pfam" id="PF06532">
    <property type="entry name" value="NrsF"/>
    <property type="match status" value="1"/>
</dbReference>
<reference evidence="2 3" key="1">
    <citation type="submission" date="2015-03" db="EMBL/GenBank/DDBJ databases">
        <title>Draft genome sequence of Elstera litoralis.</title>
        <authorList>
            <person name="Rahalkar M.C."/>
            <person name="Dhakephalkar P.K."/>
            <person name="Pore S.D."/>
            <person name="Arora P."/>
            <person name="Kapse N.G."/>
            <person name="Pandit P.S."/>
        </authorList>
    </citation>
    <scope>NUCLEOTIDE SEQUENCE [LARGE SCALE GENOMIC DNA]</scope>
    <source>
        <strain evidence="2 3">Dia-1</strain>
    </source>
</reference>
<name>A0A0F3IU41_9PROT</name>
<evidence type="ECO:0000313" key="2">
    <source>
        <dbReference type="EMBL" id="KJV10142.1"/>
    </source>
</evidence>
<keyword evidence="3" id="KW-1185">Reference proteome</keyword>